<reference evidence="1 2" key="1">
    <citation type="submission" date="2021-06" db="EMBL/GenBank/DDBJ databases">
        <title>Caerostris extrusa draft genome.</title>
        <authorList>
            <person name="Kono N."/>
            <person name="Arakawa K."/>
        </authorList>
    </citation>
    <scope>NUCLEOTIDE SEQUENCE [LARGE SCALE GENOMIC DNA]</scope>
</reference>
<dbReference type="AlphaFoldDB" id="A0AAV4S1M9"/>
<evidence type="ECO:0000313" key="1">
    <source>
        <dbReference type="EMBL" id="GIY25953.1"/>
    </source>
</evidence>
<proteinExistence type="predicted"/>
<protein>
    <submittedName>
        <fullName evidence="1">Uncharacterized protein</fullName>
    </submittedName>
</protein>
<name>A0AAV4S1M9_CAEEX</name>
<dbReference type="EMBL" id="BPLR01008607">
    <property type="protein sequence ID" value="GIY25953.1"/>
    <property type="molecule type" value="Genomic_DNA"/>
</dbReference>
<keyword evidence="2" id="KW-1185">Reference proteome</keyword>
<gene>
    <name evidence="1" type="ORF">CEXT_419011</name>
</gene>
<evidence type="ECO:0000313" key="2">
    <source>
        <dbReference type="Proteomes" id="UP001054945"/>
    </source>
</evidence>
<sequence>MIVDFFVQGWAEIVERLLMEEKEKNICKKKRRLKFVEVNSDDLAIDLEERNSETIRKTDYMNNAGIKCINHSCRNKDDKRDRET</sequence>
<comment type="caution">
    <text evidence="1">The sequence shown here is derived from an EMBL/GenBank/DDBJ whole genome shotgun (WGS) entry which is preliminary data.</text>
</comment>
<organism evidence="1 2">
    <name type="scientific">Caerostris extrusa</name>
    <name type="common">Bark spider</name>
    <name type="synonym">Caerostris bankana</name>
    <dbReference type="NCBI Taxonomy" id="172846"/>
    <lineage>
        <taxon>Eukaryota</taxon>
        <taxon>Metazoa</taxon>
        <taxon>Ecdysozoa</taxon>
        <taxon>Arthropoda</taxon>
        <taxon>Chelicerata</taxon>
        <taxon>Arachnida</taxon>
        <taxon>Araneae</taxon>
        <taxon>Araneomorphae</taxon>
        <taxon>Entelegynae</taxon>
        <taxon>Araneoidea</taxon>
        <taxon>Araneidae</taxon>
        <taxon>Caerostris</taxon>
    </lineage>
</organism>
<dbReference type="Proteomes" id="UP001054945">
    <property type="component" value="Unassembled WGS sequence"/>
</dbReference>
<accession>A0AAV4S1M9</accession>